<feature type="region of interest" description="Disordered" evidence="1">
    <location>
        <begin position="1"/>
        <end position="26"/>
    </location>
</feature>
<accession>A0A6J4Q734</accession>
<gene>
    <name evidence="2" type="ORF">AVDCRST_MAG66-3244</name>
</gene>
<dbReference type="AlphaFoldDB" id="A0A6J4Q734"/>
<name>A0A6J4Q734_9PSEU</name>
<proteinExistence type="predicted"/>
<sequence length="42" mass="4476">MPTSSGSSAVRARHDDDNAEPDTDRALLLDSVTCSVGNRTTR</sequence>
<evidence type="ECO:0000313" key="2">
    <source>
        <dbReference type="EMBL" id="CAA9429742.1"/>
    </source>
</evidence>
<organism evidence="2">
    <name type="scientific">uncultured Pseudonocardia sp</name>
    <dbReference type="NCBI Taxonomy" id="211455"/>
    <lineage>
        <taxon>Bacteria</taxon>
        <taxon>Bacillati</taxon>
        <taxon>Actinomycetota</taxon>
        <taxon>Actinomycetes</taxon>
        <taxon>Pseudonocardiales</taxon>
        <taxon>Pseudonocardiaceae</taxon>
        <taxon>Pseudonocardia</taxon>
        <taxon>environmental samples</taxon>
    </lineage>
</organism>
<protein>
    <submittedName>
        <fullName evidence="2">Uncharacterized protein</fullName>
    </submittedName>
</protein>
<feature type="compositionally biased region" description="Basic and acidic residues" evidence="1">
    <location>
        <begin position="12"/>
        <end position="26"/>
    </location>
</feature>
<reference evidence="2" key="1">
    <citation type="submission" date="2020-02" db="EMBL/GenBank/DDBJ databases">
        <authorList>
            <person name="Meier V. D."/>
        </authorList>
    </citation>
    <scope>NUCLEOTIDE SEQUENCE</scope>
    <source>
        <strain evidence="2">AVDCRST_MAG66</strain>
    </source>
</reference>
<dbReference type="EMBL" id="CADCUS010000467">
    <property type="protein sequence ID" value="CAA9429742.1"/>
    <property type="molecule type" value="Genomic_DNA"/>
</dbReference>
<evidence type="ECO:0000256" key="1">
    <source>
        <dbReference type="SAM" id="MobiDB-lite"/>
    </source>
</evidence>